<dbReference type="Proteomes" id="UP000009168">
    <property type="component" value="Unassembled WGS sequence"/>
</dbReference>
<gene>
    <name evidence="1" type="ORF">TTHERM_000113249</name>
</gene>
<dbReference type="InParanoid" id="W7XJQ0"/>
<dbReference type="GeneID" id="24437347"/>
<keyword evidence="2" id="KW-1185">Reference proteome</keyword>
<reference evidence="2" key="1">
    <citation type="journal article" date="2006" name="PLoS Biol.">
        <title>Macronuclear genome sequence of the ciliate Tetrahymena thermophila, a model eukaryote.</title>
        <authorList>
            <person name="Eisen J.A."/>
            <person name="Coyne R.S."/>
            <person name="Wu M."/>
            <person name="Wu D."/>
            <person name="Thiagarajan M."/>
            <person name="Wortman J.R."/>
            <person name="Badger J.H."/>
            <person name="Ren Q."/>
            <person name="Amedeo P."/>
            <person name="Jones K.M."/>
            <person name="Tallon L.J."/>
            <person name="Delcher A.L."/>
            <person name="Salzberg S.L."/>
            <person name="Silva J.C."/>
            <person name="Haas B.J."/>
            <person name="Majoros W.H."/>
            <person name="Farzad M."/>
            <person name="Carlton J.M."/>
            <person name="Smith R.K. Jr."/>
            <person name="Garg J."/>
            <person name="Pearlman R.E."/>
            <person name="Karrer K.M."/>
            <person name="Sun L."/>
            <person name="Manning G."/>
            <person name="Elde N.C."/>
            <person name="Turkewitz A.P."/>
            <person name="Asai D.J."/>
            <person name="Wilkes D.E."/>
            <person name="Wang Y."/>
            <person name="Cai H."/>
            <person name="Collins K."/>
            <person name="Stewart B.A."/>
            <person name="Lee S.R."/>
            <person name="Wilamowska K."/>
            <person name="Weinberg Z."/>
            <person name="Ruzzo W.L."/>
            <person name="Wloga D."/>
            <person name="Gaertig J."/>
            <person name="Frankel J."/>
            <person name="Tsao C.-C."/>
            <person name="Gorovsky M.A."/>
            <person name="Keeling P.J."/>
            <person name="Waller R.F."/>
            <person name="Patron N.J."/>
            <person name="Cherry J.M."/>
            <person name="Stover N.A."/>
            <person name="Krieger C.J."/>
            <person name="del Toro C."/>
            <person name="Ryder H.F."/>
            <person name="Williamson S.C."/>
            <person name="Barbeau R.A."/>
            <person name="Hamilton E.P."/>
            <person name="Orias E."/>
        </authorList>
    </citation>
    <scope>NUCLEOTIDE SEQUENCE [LARGE SCALE GENOMIC DNA]</scope>
    <source>
        <strain evidence="2">SB210</strain>
    </source>
</reference>
<proteinExistence type="predicted"/>
<evidence type="ECO:0000313" key="2">
    <source>
        <dbReference type="Proteomes" id="UP000009168"/>
    </source>
</evidence>
<accession>W7XJQ0</accession>
<protein>
    <submittedName>
        <fullName evidence="1">Uncharacterized protein</fullName>
    </submittedName>
</protein>
<organism evidence="1 2">
    <name type="scientific">Tetrahymena thermophila (strain SB210)</name>
    <dbReference type="NCBI Taxonomy" id="312017"/>
    <lineage>
        <taxon>Eukaryota</taxon>
        <taxon>Sar</taxon>
        <taxon>Alveolata</taxon>
        <taxon>Ciliophora</taxon>
        <taxon>Intramacronucleata</taxon>
        <taxon>Oligohymenophorea</taxon>
        <taxon>Hymenostomatida</taxon>
        <taxon>Tetrahymenina</taxon>
        <taxon>Tetrahymenidae</taxon>
        <taxon>Tetrahymena</taxon>
    </lineage>
</organism>
<dbReference type="EMBL" id="GG662798">
    <property type="protein sequence ID" value="EWS75781.1"/>
    <property type="molecule type" value="Genomic_DNA"/>
</dbReference>
<name>W7XJQ0_TETTS</name>
<dbReference type="KEGG" id="tet:TTHERM_000113249"/>
<sequence>MQDDKTQEFTVIMRLQYLFNLKLSDIHQYQIAIIQVRITYALNLIKKPIQRNINLNIELNTIIF</sequence>
<dbReference type="RefSeq" id="XP_012651703.1">
    <property type="nucleotide sequence ID" value="XM_012796249.1"/>
</dbReference>
<dbReference type="AlphaFoldDB" id="W7XJQ0"/>
<evidence type="ECO:0000313" key="1">
    <source>
        <dbReference type="EMBL" id="EWS75781.1"/>
    </source>
</evidence>